<evidence type="ECO:0000256" key="4">
    <source>
        <dbReference type="ARBA" id="ARBA00022989"/>
    </source>
</evidence>
<dbReference type="InterPro" id="IPR005016">
    <property type="entry name" value="TDE1/TMS"/>
</dbReference>
<dbReference type="GO" id="GO:0016020">
    <property type="term" value="C:membrane"/>
    <property type="evidence" value="ECO:0007669"/>
    <property type="project" value="UniProtKB-SubCell"/>
</dbReference>
<evidence type="ECO:0000256" key="2">
    <source>
        <dbReference type="ARBA" id="ARBA00006665"/>
    </source>
</evidence>
<name>A0AAN8W996_9MAGN</name>
<gene>
    <name evidence="7" type="ORF">RJ641_026924</name>
</gene>
<dbReference type="Pfam" id="PF03348">
    <property type="entry name" value="Serinc"/>
    <property type="match status" value="2"/>
</dbReference>
<organism evidence="7 8">
    <name type="scientific">Dillenia turbinata</name>
    <dbReference type="NCBI Taxonomy" id="194707"/>
    <lineage>
        <taxon>Eukaryota</taxon>
        <taxon>Viridiplantae</taxon>
        <taxon>Streptophyta</taxon>
        <taxon>Embryophyta</taxon>
        <taxon>Tracheophyta</taxon>
        <taxon>Spermatophyta</taxon>
        <taxon>Magnoliopsida</taxon>
        <taxon>eudicotyledons</taxon>
        <taxon>Gunneridae</taxon>
        <taxon>Pentapetalae</taxon>
        <taxon>Dilleniales</taxon>
        <taxon>Dilleniaceae</taxon>
        <taxon>Dillenia</taxon>
    </lineage>
</organism>
<keyword evidence="5 6" id="KW-0472">Membrane</keyword>
<accession>A0AAN8W996</accession>
<keyword evidence="4 6" id="KW-1133">Transmembrane helix</keyword>
<feature type="transmembrane region" description="Helical" evidence="6">
    <location>
        <begin position="63"/>
        <end position="82"/>
    </location>
</feature>
<sequence length="470" mass="53300">MLVLGAKLPYLVLKFTKLQAMAIPDFKWTMESGAGATTNENRRTAIVEGSWFYQFRCGPNPWMARYVYGFIFLITTFIAWAVRDYGHFALKEISALEGCQGVGECLGAEGVLRVSLGCSLFYFIMFISTVGTLKMYGPRDMWQSGWWYSKFLLWLALILVPFWFPPAIIQLYAEVAHFGAGVFLLIQLISVISFIGLINELFHTEKDAERCHVQEMFLATAAYVVSLLGIISMYIWYAPESSCLLNIFFISWTLVLLQLMTSVSLHPKVNAGILTPGLMGLYVVFLCWCAIRRHGLFALTVSGCVFLALIFCLNILTSIVFCSEPPGDHCNRNAEDTSNKTDWLTIITFIIAILALVIATFSTGIDSKCFQFRKDDPQEDDVPYGYGFFHFVFATGTMYFAMLLIGWNTSHPMKKWTIDVGWTSTWVRIVNEWLAVCVYGKLSSMDAHSTNNTEEETSRITYMRNSREVF</sequence>
<comment type="subcellular location">
    <subcellularLocation>
        <location evidence="1">Membrane</location>
        <topology evidence="1">Multi-pass membrane protein</topology>
    </subcellularLocation>
</comment>
<feature type="transmembrane region" description="Helical" evidence="6">
    <location>
        <begin position="145"/>
        <end position="164"/>
    </location>
</feature>
<comment type="similarity">
    <text evidence="2">Belongs to the TDE1 family.</text>
</comment>
<feature type="transmembrane region" description="Helical" evidence="6">
    <location>
        <begin position="176"/>
        <end position="197"/>
    </location>
</feature>
<keyword evidence="8" id="KW-1185">Reference proteome</keyword>
<evidence type="ECO:0000256" key="5">
    <source>
        <dbReference type="ARBA" id="ARBA00023136"/>
    </source>
</evidence>
<feature type="transmembrane region" description="Helical" evidence="6">
    <location>
        <begin position="297"/>
        <end position="322"/>
    </location>
</feature>
<feature type="transmembrane region" description="Helical" evidence="6">
    <location>
        <begin position="273"/>
        <end position="291"/>
    </location>
</feature>
<feature type="transmembrane region" description="Helical" evidence="6">
    <location>
        <begin position="217"/>
        <end position="238"/>
    </location>
</feature>
<dbReference type="AlphaFoldDB" id="A0AAN8W996"/>
<evidence type="ECO:0000256" key="6">
    <source>
        <dbReference type="SAM" id="Phobius"/>
    </source>
</evidence>
<evidence type="ECO:0000256" key="3">
    <source>
        <dbReference type="ARBA" id="ARBA00022692"/>
    </source>
</evidence>
<protein>
    <submittedName>
        <fullName evidence="7">Serine incorporator/TMS membrane protein</fullName>
    </submittedName>
</protein>
<dbReference type="PANTHER" id="PTHR10383">
    <property type="entry name" value="SERINE INCORPORATOR"/>
    <property type="match status" value="1"/>
</dbReference>
<evidence type="ECO:0000313" key="8">
    <source>
        <dbReference type="Proteomes" id="UP001370490"/>
    </source>
</evidence>
<proteinExistence type="inferred from homology"/>
<reference evidence="7 8" key="1">
    <citation type="submission" date="2023-12" db="EMBL/GenBank/DDBJ databases">
        <title>A high-quality genome assembly for Dillenia turbinata (Dilleniales).</title>
        <authorList>
            <person name="Chanderbali A."/>
        </authorList>
    </citation>
    <scope>NUCLEOTIDE SEQUENCE [LARGE SCALE GENOMIC DNA]</scope>
    <source>
        <strain evidence="7">LSX21</strain>
        <tissue evidence="7">Leaf</tissue>
    </source>
</reference>
<feature type="transmembrane region" description="Helical" evidence="6">
    <location>
        <begin position="385"/>
        <end position="407"/>
    </location>
</feature>
<feature type="transmembrane region" description="Helical" evidence="6">
    <location>
        <begin position="343"/>
        <end position="365"/>
    </location>
</feature>
<comment type="caution">
    <text evidence="7">The sequence shown here is derived from an EMBL/GenBank/DDBJ whole genome shotgun (WGS) entry which is preliminary data.</text>
</comment>
<feature type="transmembrane region" description="Helical" evidence="6">
    <location>
        <begin position="114"/>
        <end position="133"/>
    </location>
</feature>
<dbReference type="Proteomes" id="UP001370490">
    <property type="component" value="Unassembled WGS sequence"/>
</dbReference>
<feature type="transmembrane region" description="Helical" evidence="6">
    <location>
        <begin position="244"/>
        <end position="261"/>
    </location>
</feature>
<evidence type="ECO:0000256" key="1">
    <source>
        <dbReference type="ARBA" id="ARBA00004141"/>
    </source>
</evidence>
<keyword evidence="3 6" id="KW-0812">Transmembrane</keyword>
<dbReference type="EMBL" id="JBAMMX010000004">
    <property type="protein sequence ID" value="KAK6941547.1"/>
    <property type="molecule type" value="Genomic_DNA"/>
</dbReference>
<evidence type="ECO:0000313" key="7">
    <source>
        <dbReference type="EMBL" id="KAK6941547.1"/>
    </source>
</evidence>
<dbReference type="PANTHER" id="PTHR10383:SF63">
    <property type="entry name" value="OS01G0179800 PROTEIN"/>
    <property type="match status" value="1"/>
</dbReference>